<proteinExistence type="predicted"/>
<dbReference type="AlphaFoldDB" id="A0A2A2K3C0"/>
<sequence>MRSPALTSSGVTLPSSAFSPVPAATTSPSCGFSLAVSGMMIPPAVFSSASTRRTRTRQCYKNLALTMRECQRPGYVSRAGDRQEIGGTGTEESRRRFGAARLAGPKSGDLAAACSGAGRGEQRRRGASFRGIERAMRQREGDTAGEIRLALLQ</sequence>
<feature type="compositionally biased region" description="Basic and acidic residues" evidence="1">
    <location>
        <begin position="131"/>
        <end position="142"/>
    </location>
</feature>
<reference evidence="2 3" key="1">
    <citation type="journal article" date="2017" name="Curr. Biol.">
        <title>Genome architecture and evolution of a unichromosomal asexual nematode.</title>
        <authorList>
            <person name="Fradin H."/>
            <person name="Zegar C."/>
            <person name="Gutwein M."/>
            <person name="Lucas J."/>
            <person name="Kovtun M."/>
            <person name="Corcoran D."/>
            <person name="Baugh L.R."/>
            <person name="Kiontke K."/>
            <person name="Gunsalus K."/>
            <person name="Fitch D.H."/>
            <person name="Piano F."/>
        </authorList>
    </citation>
    <scope>NUCLEOTIDE SEQUENCE [LARGE SCALE GENOMIC DNA]</scope>
    <source>
        <strain evidence="2">PF1309</strain>
    </source>
</reference>
<protein>
    <submittedName>
        <fullName evidence="2">Uncharacterized protein</fullName>
    </submittedName>
</protein>
<feature type="region of interest" description="Disordered" evidence="1">
    <location>
        <begin position="110"/>
        <end position="144"/>
    </location>
</feature>
<name>A0A2A2K3C0_9BILA</name>
<feature type="region of interest" description="Disordered" evidence="1">
    <location>
        <begin position="75"/>
        <end position="96"/>
    </location>
</feature>
<dbReference type="Proteomes" id="UP000218231">
    <property type="component" value="Unassembled WGS sequence"/>
</dbReference>
<organism evidence="2 3">
    <name type="scientific">Diploscapter pachys</name>
    <dbReference type="NCBI Taxonomy" id="2018661"/>
    <lineage>
        <taxon>Eukaryota</taxon>
        <taxon>Metazoa</taxon>
        <taxon>Ecdysozoa</taxon>
        <taxon>Nematoda</taxon>
        <taxon>Chromadorea</taxon>
        <taxon>Rhabditida</taxon>
        <taxon>Rhabditina</taxon>
        <taxon>Rhabditomorpha</taxon>
        <taxon>Rhabditoidea</taxon>
        <taxon>Rhabditidae</taxon>
        <taxon>Diploscapter</taxon>
    </lineage>
</organism>
<gene>
    <name evidence="2" type="ORF">WR25_24645</name>
</gene>
<evidence type="ECO:0000256" key="1">
    <source>
        <dbReference type="SAM" id="MobiDB-lite"/>
    </source>
</evidence>
<feature type="region of interest" description="Disordered" evidence="1">
    <location>
        <begin position="1"/>
        <end position="23"/>
    </location>
</feature>
<evidence type="ECO:0000313" key="3">
    <source>
        <dbReference type="Proteomes" id="UP000218231"/>
    </source>
</evidence>
<keyword evidence="3" id="KW-1185">Reference proteome</keyword>
<dbReference type="EMBL" id="LIAE01009746">
    <property type="protein sequence ID" value="PAV68496.1"/>
    <property type="molecule type" value="Genomic_DNA"/>
</dbReference>
<evidence type="ECO:0000313" key="2">
    <source>
        <dbReference type="EMBL" id="PAV68496.1"/>
    </source>
</evidence>
<comment type="caution">
    <text evidence="2">The sequence shown here is derived from an EMBL/GenBank/DDBJ whole genome shotgun (WGS) entry which is preliminary data.</text>
</comment>
<accession>A0A2A2K3C0</accession>